<reference evidence="1 2" key="1">
    <citation type="journal article" date="2023" name="Nat. Commun.">
        <title>Origin of minicircular mitochondrial genomes in red algae.</title>
        <authorList>
            <person name="Lee Y."/>
            <person name="Cho C.H."/>
            <person name="Lee Y.M."/>
            <person name="Park S.I."/>
            <person name="Yang J.H."/>
            <person name="West J.A."/>
            <person name="Bhattacharya D."/>
            <person name="Yoon H.S."/>
        </authorList>
    </citation>
    <scope>NUCLEOTIDE SEQUENCE [LARGE SCALE GENOMIC DNA]</scope>
    <source>
        <strain evidence="1 2">CCMP1338</strain>
        <tissue evidence="1">Whole cell</tissue>
    </source>
</reference>
<dbReference type="EMBL" id="JAMWBK010000010">
    <property type="protein sequence ID" value="KAJ8901538.1"/>
    <property type="molecule type" value="Genomic_DNA"/>
</dbReference>
<evidence type="ECO:0000313" key="1">
    <source>
        <dbReference type="EMBL" id="KAJ8901538.1"/>
    </source>
</evidence>
<dbReference type="AlphaFoldDB" id="A0AAV8UKD8"/>
<accession>A0AAV8UKD8</accession>
<comment type="caution">
    <text evidence="1">The sequence shown here is derived from an EMBL/GenBank/DDBJ whole genome shotgun (WGS) entry which is preliminary data.</text>
</comment>
<sequence>MDAVGCFLRCPKLEGPDDYNYWKSSIIERLKLAGLHDAVFGQEENIGKRLQATSLVKLNEAMLIAEQTTDATELMNKLQKKYVTKTIAAQIKRQVESPTRRLKPDETTLGLLDFTGLY</sequence>
<gene>
    <name evidence="1" type="ORF">NDN08_003747</name>
</gene>
<evidence type="ECO:0000313" key="2">
    <source>
        <dbReference type="Proteomes" id="UP001157974"/>
    </source>
</evidence>
<protein>
    <submittedName>
        <fullName evidence="1">Uncharacterized protein</fullName>
    </submittedName>
</protein>
<keyword evidence="2" id="KW-1185">Reference proteome</keyword>
<organism evidence="1 2">
    <name type="scientific">Rhodosorus marinus</name>
    <dbReference type="NCBI Taxonomy" id="101924"/>
    <lineage>
        <taxon>Eukaryota</taxon>
        <taxon>Rhodophyta</taxon>
        <taxon>Stylonematophyceae</taxon>
        <taxon>Stylonematales</taxon>
        <taxon>Stylonemataceae</taxon>
        <taxon>Rhodosorus</taxon>
    </lineage>
</organism>
<dbReference type="Proteomes" id="UP001157974">
    <property type="component" value="Unassembled WGS sequence"/>
</dbReference>
<proteinExistence type="predicted"/>
<name>A0AAV8UKD8_9RHOD</name>